<reference evidence="1 2" key="1">
    <citation type="journal article" date="2010" name="Stand. Genomic Sci.">
        <title>Complete genome sequence of Intrasporangium calvum type strain (7 KIP).</title>
        <authorList>
            <person name="Del Rio T.G."/>
            <person name="Chertkov O."/>
            <person name="Yasawong M."/>
            <person name="Lucas S."/>
            <person name="Deshpande S."/>
            <person name="Cheng J.F."/>
            <person name="Detter C."/>
            <person name="Tapia R."/>
            <person name="Han C."/>
            <person name="Goodwin L."/>
            <person name="Pitluck S."/>
            <person name="Liolios K."/>
            <person name="Ivanova N."/>
            <person name="Mavromatis K."/>
            <person name="Pati A."/>
            <person name="Chen A."/>
            <person name="Palaniappan K."/>
            <person name="Land M."/>
            <person name="Hauser L."/>
            <person name="Chang Y.J."/>
            <person name="Jeffries C.D."/>
            <person name="Rohde M."/>
            <person name="Pukall R."/>
            <person name="Sikorski J."/>
            <person name="Goker M."/>
            <person name="Woyke T."/>
            <person name="Bristow J."/>
            <person name="Eisen J.A."/>
            <person name="Markowitz V."/>
            <person name="Hugenholtz P."/>
            <person name="Kyrpides N.C."/>
            <person name="Klenk H.P."/>
            <person name="Lapidus A."/>
        </authorList>
    </citation>
    <scope>NUCLEOTIDE SEQUENCE [LARGE SCALE GENOMIC DNA]</scope>
    <source>
        <strain evidence="2">ATCC 23552 / DSM 43043 / JCM 3097 / NBRC 12989 / 7 KIP</strain>
    </source>
</reference>
<accession>E6S670</accession>
<evidence type="ECO:0000313" key="1">
    <source>
        <dbReference type="EMBL" id="ADU47821.1"/>
    </source>
</evidence>
<keyword evidence="2" id="KW-1185">Reference proteome</keyword>
<dbReference type="Pfam" id="PF04402">
    <property type="entry name" value="SIMPL"/>
    <property type="match status" value="1"/>
</dbReference>
<proteinExistence type="predicted"/>
<sequence length="219" mass="22168">MARRTVSVTGTGTASAAPDVVRVDLRIGHDAADVAAALTGASRGIAAVGSVVRASGVADADIRTLDASVGQRYDQTGSPVGFTAQQRLRVTVRRLDAVGDILAAAAGAVGNALLVDQVVLDVSDRSSGLKDARHAAFADARGKAEQYAGLSAARLGSVLTVSEGGATPFPGPRGMAFAAREMAAAMPVEGGDLDITVAVAVTWELQPPEAPREPAAQTR</sequence>
<evidence type="ECO:0000313" key="2">
    <source>
        <dbReference type="Proteomes" id="UP000008914"/>
    </source>
</evidence>
<dbReference type="Proteomes" id="UP000008914">
    <property type="component" value="Chromosome"/>
</dbReference>
<dbReference type="PANTHER" id="PTHR34387">
    <property type="entry name" value="SLR1258 PROTEIN"/>
    <property type="match status" value="1"/>
</dbReference>
<dbReference type="STRING" id="710696.Intca_1304"/>
<dbReference type="HOGENOM" id="CLU_080344_4_1_11"/>
<dbReference type="EMBL" id="CP002343">
    <property type="protein sequence ID" value="ADU47821.1"/>
    <property type="molecule type" value="Genomic_DNA"/>
</dbReference>
<gene>
    <name evidence="1" type="ordered locus">Intca_1304</name>
</gene>
<dbReference type="PANTHER" id="PTHR34387:SF1">
    <property type="entry name" value="PERIPLASMIC IMMUNOGENIC PROTEIN"/>
    <property type="match status" value="1"/>
</dbReference>
<dbReference type="eggNOG" id="COG2968">
    <property type="taxonomic scope" value="Bacteria"/>
</dbReference>
<dbReference type="KEGG" id="ica:Intca_1304"/>
<dbReference type="GO" id="GO:0006974">
    <property type="term" value="P:DNA damage response"/>
    <property type="evidence" value="ECO:0007669"/>
    <property type="project" value="TreeGrafter"/>
</dbReference>
<dbReference type="Gene3D" id="3.30.110.170">
    <property type="entry name" value="Protein of unknown function (DUF541), domain 1"/>
    <property type="match status" value="1"/>
</dbReference>
<dbReference type="Gene3D" id="3.30.70.2970">
    <property type="entry name" value="Protein of unknown function (DUF541), domain 2"/>
    <property type="match status" value="1"/>
</dbReference>
<dbReference type="RefSeq" id="WP_013492137.1">
    <property type="nucleotide sequence ID" value="NC_014830.1"/>
</dbReference>
<dbReference type="AlphaFoldDB" id="E6S670"/>
<protein>
    <recommendedName>
        <fullName evidence="3">Outer membrane protein</fullName>
    </recommendedName>
</protein>
<organism evidence="1 2">
    <name type="scientific">Intrasporangium calvum (strain ATCC 23552 / DSM 43043 / JCM 3097 / NBRC 12989 / NCIMB 10167 / NRRL B-3866 / 7 KIP)</name>
    <dbReference type="NCBI Taxonomy" id="710696"/>
    <lineage>
        <taxon>Bacteria</taxon>
        <taxon>Bacillati</taxon>
        <taxon>Actinomycetota</taxon>
        <taxon>Actinomycetes</taxon>
        <taxon>Micrococcales</taxon>
        <taxon>Intrasporangiaceae</taxon>
        <taxon>Intrasporangium</taxon>
    </lineage>
</organism>
<dbReference type="InterPro" id="IPR007497">
    <property type="entry name" value="SIMPL/DUF541"/>
</dbReference>
<dbReference type="OrthoDB" id="4843193at2"/>
<evidence type="ECO:0008006" key="3">
    <source>
        <dbReference type="Google" id="ProtNLM"/>
    </source>
</evidence>
<name>E6S670_INTC7</name>
<dbReference type="InterPro" id="IPR052022">
    <property type="entry name" value="26kDa_periplasmic_antigen"/>
</dbReference>